<keyword evidence="2" id="KW-1185">Reference proteome</keyword>
<comment type="caution">
    <text evidence="1">The sequence shown here is derived from an EMBL/GenBank/DDBJ whole genome shotgun (WGS) entry which is preliminary data.</text>
</comment>
<sequence length="110" mass="12540">MVVKQSWLNYVVIENVGGVERELLAKENSKKSISSLRDLTDLNANSNLYGLAEKVLKKVVALRRLLKVTLQIYEENDGLWSEMFEKNEVAGPGHLANMYCWLSNVLIIWS</sequence>
<dbReference type="EMBL" id="AZBU02000002">
    <property type="protein sequence ID" value="TKR94829.1"/>
    <property type="molecule type" value="Genomic_DNA"/>
</dbReference>
<protein>
    <submittedName>
        <fullName evidence="1">Uncharacterized protein</fullName>
    </submittedName>
</protein>
<dbReference type="AlphaFoldDB" id="A0A4U5PEA8"/>
<reference evidence="1 2" key="2">
    <citation type="journal article" date="2019" name="G3 (Bethesda)">
        <title>Hybrid Assembly of the Genome of the Entomopathogenic Nematode Steinernema carpocapsae Identifies the X-Chromosome.</title>
        <authorList>
            <person name="Serra L."/>
            <person name="Macchietto M."/>
            <person name="Macias-Munoz A."/>
            <person name="McGill C.J."/>
            <person name="Rodriguez I.M."/>
            <person name="Rodriguez B."/>
            <person name="Murad R."/>
            <person name="Mortazavi A."/>
        </authorList>
    </citation>
    <scope>NUCLEOTIDE SEQUENCE [LARGE SCALE GENOMIC DNA]</scope>
    <source>
        <strain evidence="1 2">ALL</strain>
    </source>
</reference>
<name>A0A4U5PEA8_STECR</name>
<evidence type="ECO:0000313" key="1">
    <source>
        <dbReference type="EMBL" id="TKR94829.1"/>
    </source>
</evidence>
<accession>A0A4U5PEA8</accession>
<reference evidence="1 2" key="1">
    <citation type="journal article" date="2015" name="Genome Biol.">
        <title>Comparative genomics of Steinernema reveals deeply conserved gene regulatory networks.</title>
        <authorList>
            <person name="Dillman A.R."/>
            <person name="Macchietto M."/>
            <person name="Porter C.F."/>
            <person name="Rogers A."/>
            <person name="Williams B."/>
            <person name="Antoshechkin I."/>
            <person name="Lee M.M."/>
            <person name="Goodwin Z."/>
            <person name="Lu X."/>
            <person name="Lewis E.E."/>
            <person name="Goodrich-Blair H."/>
            <person name="Stock S.P."/>
            <person name="Adams B.J."/>
            <person name="Sternberg P.W."/>
            <person name="Mortazavi A."/>
        </authorList>
    </citation>
    <scope>NUCLEOTIDE SEQUENCE [LARGE SCALE GENOMIC DNA]</scope>
    <source>
        <strain evidence="1 2">ALL</strain>
    </source>
</reference>
<organism evidence="1 2">
    <name type="scientific">Steinernema carpocapsae</name>
    <name type="common">Entomopathogenic nematode</name>
    <dbReference type="NCBI Taxonomy" id="34508"/>
    <lineage>
        <taxon>Eukaryota</taxon>
        <taxon>Metazoa</taxon>
        <taxon>Ecdysozoa</taxon>
        <taxon>Nematoda</taxon>
        <taxon>Chromadorea</taxon>
        <taxon>Rhabditida</taxon>
        <taxon>Tylenchina</taxon>
        <taxon>Panagrolaimomorpha</taxon>
        <taxon>Strongyloidoidea</taxon>
        <taxon>Steinernematidae</taxon>
        <taxon>Steinernema</taxon>
    </lineage>
</organism>
<dbReference type="Proteomes" id="UP000298663">
    <property type="component" value="Unassembled WGS sequence"/>
</dbReference>
<proteinExistence type="predicted"/>
<gene>
    <name evidence="1" type="ORF">L596_009064</name>
</gene>
<evidence type="ECO:0000313" key="2">
    <source>
        <dbReference type="Proteomes" id="UP000298663"/>
    </source>
</evidence>